<reference evidence="2 3" key="1">
    <citation type="submission" date="2015-09" db="EMBL/GenBank/DDBJ databases">
        <title>Trachymyrmex zeteki WGS genome.</title>
        <authorList>
            <person name="Nygaard S."/>
            <person name="Hu H."/>
            <person name="Boomsma J."/>
            <person name="Zhang G."/>
        </authorList>
    </citation>
    <scope>NUCLEOTIDE SEQUENCE [LARGE SCALE GENOMIC DNA]</scope>
    <source>
        <strain evidence="2">Tzet28-1</strain>
        <tissue evidence="2">Whole body</tissue>
    </source>
</reference>
<sequence length="229" mass="25447">MEVRTERPRTAGRIAPTGRVTPTVHQTGGGRRKAIPVPPPRVPTPMPIANNNQQRNIQSALSARDIPGVTIESAWYLNLAAGHYTPASPILRLDCYSPSNVVHINNSAKNNANVVVPPTVSAVLKKEPQENIARIAKRYLDDNMQQAWINPRLISMLEVARYTVRDLSEHQRVSYSEECIWAFQYSILGPVGKVVARQYRKSSRALPSILSRRYTELCWGAKMGKLAGG</sequence>
<organism evidence="2 3">
    <name type="scientific">Mycetomoellerius zeteki</name>
    <dbReference type="NCBI Taxonomy" id="64791"/>
    <lineage>
        <taxon>Eukaryota</taxon>
        <taxon>Metazoa</taxon>
        <taxon>Ecdysozoa</taxon>
        <taxon>Arthropoda</taxon>
        <taxon>Hexapoda</taxon>
        <taxon>Insecta</taxon>
        <taxon>Pterygota</taxon>
        <taxon>Neoptera</taxon>
        <taxon>Endopterygota</taxon>
        <taxon>Hymenoptera</taxon>
        <taxon>Apocrita</taxon>
        <taxon>Aculeata</taxon>
        <taxon>Formicoidea</taxon>
        <taxon>Formicidae</taxon>
        <taxon>Myrmicinae</taxon>
        <taxon>Mycetomoellerius</taxon>
    </lineage>
</organism>
<dbReference type="EMBL" id="KQ983190">
    <property type="protein sequence ID" value="KYQ46797.1"/>
    <property type="molecule type" value="Genomic_DNA"/>
</dbReference>
<protein>
    <submittedName>
        <fullName evidence="2">Uncharacterized protein</fullName>
    </submittedName>
</protein>
<keyword evidence="3" id="KW-1185">Reference proteome</keyword>
<evidence type="ECO:0000313" key="3">
    <source>
        <dbReference type="Proteomes" id="UP000075809"/>
    </source>
</evidence>
<evidence type="ECO:0000313" key="2">
    <source>
        <dbReference type="EMBL" id="KYQ46797.1"/>
    </source>
</evidence>
<evidence type="ECO:0000256" key="1">
    <source>
        <dbReference type="SAM" id="MobiDB-lite"/>
    </source>
</evidence>
<dbReference type="Proteomes" id="UP000075809">
    <property type="component" value="Unassembled WGS sequence"/>
</dbReference>
<name>A0A151WG55_9HYME</name>
<feature type="region of interest" description="Disordered" evidence="1">
    <location>
        <begin position="1"/>
        <end position="40"/>
    </location>
</feature>
<gene>
    <name evidence="2" type="ORF">ALC60_14181</name>
</gene>
<proteinExistence type="predicted"/>
<accession>A0A151WG55</accession>
<dbReference type="AlphaFoldDB" id="A0A151WG55"/>